<reference evidence="4 5" key="2">
    <citation type="journal article" date="2008" name="Nature">
        <title>The Phaeodactylum genome reveals the evolutionary history of diatom genomes.</title>
        <authorList>
            <person name="Bowler C."/>
            <person name="Allen A.E."/>
            <person name="Badger J.H."/>
            <person name="Grimwood J."/>
            <person name="Jabbari K."/>
            <person name="Kuo A."/>
            <person name="Maheswari U."/>
            <person name="Martens C."/>
            <person name="Maumus F."/>
            <person name="Otillar R.P."/>
            <person name="Rayko E."/>
            <person name="Salamov A."/>
            <person name="Vandepoele K."/>
            <person name="Beszteri B."/>
            <person name="Gruber A."/>
            <person name="Heijde M."/>
            <person name="Katinka M."/>
            <person name="Mock T."/>
            <person name="Valentin K."/>
            <person name="Verret F."/>
            <person name="Berges J.A."/>
            <person name="Brownlee C."/>
            <person name="Cadoret J.P."/>
            <person name="Chiovitti A."/>
            <person name="Choi C.J."/>
            <person name="Coesel S."/>
            <person name="De Martino A."/>
            <person name="Detter J.C."/>
            <person name="Durkin C."/>
            <person name="Falciatore A."/>
            <person name="Fournet J."/>
            <person name="Haruta M."/>
            <person name="Huysman M.J."/>
            <person name="Jenkins B.D."/>
            <person name="Jiroutova K."/>
            <person name="Jorgensen R.E."/>
            <person name="Joubert Y."/>
            <person name="Kaplan A."/>
            <person name="Kroger N."/>
            <person name="Kroth P.G."/>
            <person name="La Roche J."/>
            <person name="Lindquist E."/>
            <person name="Lommer M."/>
            <person name="Martin-Jezequel V."/>
            <person name="Lopez P.J."/>
            <person name="Lucas S."/>
            <person name="Mangogna M."/>
            <person name="McGinnis K."/>
            <person name="Medlin L.K."/>
            <person name="Montsant A."/>
            <person name="Oudot-Le Secq M.P."/>
            <person name="Napoli C."/>
            <person name="Obornik M."/>
            <person name="Parker M.S."/>
            <person name="Petit J.L."/>
            <person name="Porcel B.M."/>
            <person name="Poulsen N."/>
            <person name="Robison M."/>
            <person name="Rychlewski L."/>
            <person name="Rynearson T.A."/>
            <person name="Schmutz J."/>
            <person name="Shapiro H."/>
            <person name="Siaut M."/>
            <person name="Stanley M."/>
            <person name="Sussman M.R."/>
            <person name="Taylor A.R."/>
            <person name="Vardi A."/>
            <person name="von Dassow P."/>
            <person name="Vyverman W."/>
            <person name="Willis A."/>
            <person name="Wyrwicz L.S."/>
            <person name="Rokhsar D.S."/>
            <person name="Weissenbach J."/>
            <person name="Armbrust E.V."/>
            <person name="Green B.R."/>
            <person name="Van de Peer Y."/>
            <person name="Grigoriev I.V."/>
        </authorList>
    </citation>
    <scope>NUCLEOTIDE SEQUENCE [LARGE SCALE GENOMIC DNA]</scope>
    <source>
        <strain evidence="4 5">CCMP1335</strain>
    </source>
</reference>
<protein>
    <recommendedName>
        <fullName evidence="3">Peptidase C14 caspase domain-containing protein</fullName>
    </recommendedName>
</protein>
<dbReference type="PANTHER" id="PTHR48104:SF30">
    <property type="entry name" value="METACASPASE-1"/>
    <property type="match status" value="1"/>
</dbReference>
<dbReference type="AlphaFoldDB" id="B8LDX2"/>
<dbReference type="InterPro" id="IPR050452">
    <property type="entry name" value="Metacaspase"/>
</dbReference>
<dbReference type="RefSeq" id="XP_002297230.1">
    <property type="nucleotide sequence ID" value="XM_002297194.1"/>
</dbReference>
<gene>
    <name evidence="4" type="ORF">THAPSDRAFT_270007</name>
</gene>
<dbReference type="Proteomes" id="UP000001449">
    <property type="component" value="Unassembled WGS sequence"/>
</dbReference>
<feature type="domain" description="Peptidase C14 caspase" evidence="3">
    <location>
        <begin position="11"/>
        <end position="126"/>
    </location>
</feature>
<organism evidence="4 5">
    <name type="scientific">Thalassiosira pseudonana</name>
    <name type="common">Marine diatom</name>
    <name type="synonym">Cyclotella nana</name>
    <dbReference type="NCBI Taxonomy" id="35128"/>
    <lineage>
        <taxon>Eukaryota</taxon>
        <taxon>Sar</taxon>
        <taxon>Stramenopiles</taxon>
        <taxon>Ochrophyta</taxon>
        <taxon>Bacillariophyta</taxon>
        <taxon>Coscinodiscophyceae</taxon>
        <taxon>Thalassiosirophycidae</taxon>
        <taxon>Thalassiosirales</taxon>
        <taxon>Thalassiosiraceae</taxon>
        <taxon>Thalassiosira</taxon>
    </lineage>
</organism>
<keyword evidence="5" id="KW-1185">Reference proteome</keyword>
<evidence type="ECO:0000313" key="5">
    <source>
        <dbReference type="Proteomes" id="UP000001449"/>
    </source>
</evidence>
<dbReference type="InterPro" id="IPR011600">
    <property type="entry name" value="Pept_C14_caspase"/>
</dbReference>
<dbReference type="HOGENOM" id="CLU_1182248_0_0_1"/>
<dbReference type="PANTHER" id="PTHR48104">
    <property type="entry name" value="METACASPASE-4"/>
    <property type="match status" value="1"/>
</dbReference>
<evidence type="ECO:0000256" key="2">
    <source>
        <dbReference type="SAM" id="MobiDB-lite"/>
    </source>
</evidence>
<dbReference type="Pfam" id="PF00656">
    <property type="entry name" value="Peptidase_C14"/>
    <property type="match status" value="1"/>
</dbReference>
<dbReference type="KEGG" id="tps:THAPSDRAFT_270007"/>
<accession>B8LDX2</accession>
<sequence>MATLIDDGRNEEPTYANIMLAFERVARDSQPGDTVWVHYSGHGGRLRDDSNDESDGYDETLIPADFKRRGQIRDDDVLKYLVKPMKQGVTVTVVCDSCHSGTVLDLPYQFIADGKHDEMERNAMFLLGKRRKSWKKVTRASGPSASVTSQAILNDLETPDARTYSVNDPYPMTRLPSVPEVDLSPPTNDTPHKSYSMLVSPSPTNMLKRFASVEVVHNEKGNVVEVDEDEEQWEV</sequence>
<dbReference type="Gene3D" id="3.40.50.12660">
    <property type="match status" value="1"/>
</dbReference>
<dbReference type="EMBL" id="DS999421">
    <property type="protein sequence ID" value="EED86555.1"/>
    <property type="molecule type" value="Genomic_DNA"/>
</dbReference>
<name>B8LDX2_THAPS</name>
<feature type="region of interest" description="Disordered" evidence="2">
    <location>
        <begin position="175"/>
        <end position="199"/>
    </location>
</feature>
<dbReference type="eggNOG" id="KOG1546">
    <property type="taxonomic scope" value="Eukaryota"/>
</dbReference>
<reference evidence="4 5" key="1">
    <citation type="journal article" date="2004" name="Science">
        <title>The genome of the diatom Thalassiosira pseudonana: ecology, evolution, and metabolism.</title>
        <authorList>
            <person name="Armbrust E.V."/>
            <person name="Berges J.A."/>
            <person name="Bowler C."/>
            <person name="Green B.R."/>
            <person name="Martinez D."/>
            <person name="Putnam N.H."/>
            <person name="Zhou S."/>
            <person name="Allen A.E."/>
            <person name="Apt K.E."/>
            <person name="Bechner M."/>
            <person name="Brzezinski M.A."/>
            <person name="Chaal B.K."/>
            <person name="Chiovitti A."/>
            <person name="Davis A.K."/>
            <person name="Demarest M.S."/>
            <person name="Detter J.C."/>
            <person name="Glavina T."/>
            <person name="Goodstein D."/>
            <person name="Hadi M.Z."/>
            <person name="Hellsten U."/>
            <person name="Hildebrand M."/>
            <person name="Jenkins B.D."/>
            <person name="Jurka J."/>
            <person name="Kapitonov V.V."/>
            <person name="Kroger N."/>
            <person name="Lau W.W."/>
            <person name="Lane T.W."/>
            <person name="Larimer F.W."/>
            <person name="Lippmeier J.C."/>
            <person name="Lucas S."/>
            <person name="Medina M."/>
            <person name="Montsant A."/>
            <person name="Obornik M."/>
            <person name="Parker M.S."/>
            <person name="Palenik B."/>
            <person name="Pazour G.J."/>
            <person name="Richardson P.M."/>
            <person name="Rynearson T.A."/>
            <person name="Saito M.A."/>
            <person name="Schwartz D.C."/>
            <person name="Thamatrakoln K."/>
            <person name="Valentin K."/>
            <person name="Vardi A."/>
            <person name="Wilkerson F.P."/>
            <person name="Rokhsar D.S."/>
        </authorList>
    </citation>
    <scope>NUCLEOTIDE SEQUENCE [LARGE SCALE GENOMIC DNA]</scope>
    <source>
        <strain evidence="4 5">CCMP1335</strain>
    </source>
</reference>
<evidence type="ECO:0000259" key="3">
    <source>
        <dbReference type="Pfam" id="PF00656"/>
    </source>
</evidence>
<dbReference type="GeneID" id="7451860"/>
<comment type="similarity">
    <text evidence="1">Belongs to the peptidase C14B family.</text>
</comment>
<dbReference type="InParanoid" id="B8LDX2"/>
<dbReference type="GO" id="GO:0005737">
    <property type="term" value="C:cytoplasm"/>
    <property type="evidence" value="ECO:0000318"/>
    <property type="project" value="GO_Central"/>
</dbReference>
<evidence type="ECO:0000256" key="1">
    <source>
        <dbReference type="ARBA" id="ARBA00009005"/>
    </source>
</evidence>
<evidence type="ECO:0000313" key="4">
    <source>
        <dbReference type="EMBL" id="EED86555.1"/>
    </source>
</evidence>
<dbReference type="GO" id="GO:0006508">
    <property type="term" value="P:proteolysis"/>
    <property type="evidence" value="ECO:0000318"/>
    <property type="project" value="GO_Central"/>
</dbReference>
<dbReference type="GO" id="GO:0004197">
    <property type="term" value="F:cysteine-type endopeptidase activity"/>
    <property type="evidence" value="ECO:0000318"/>
    <property type="project" value="GO_Central"/>
</dbReference>
<proteinExistence type="inferred from homology"/>
<dbReference type="PaxDb" id="35128-Thaps270007"/>